<evidence type="ECO:0000256" key="1">
    <source>
        <dbReference type="ARBA" id="ARBA00006739"/>
    </source>
</evidence>
<keyword evidence="6" id="KW-1185">Reference proteome</keyword>
<evidence type="ECO:0000259" key="4">
    <source>
        <dbReference type="Pfam" id="PF02709"/>
    </source>
</evidence>
<keyword evidence="2" id="KW-0328">Glycosyltransferase</keyword>
<evidence type="ECO:0000256" key="2">
    <source>
        <dbReference type="ARBA" id="ARBA00022676"/>
    </source>
</evidence>
<dbReference type="OrthoDB" id="46222at2157"/>
<protein>
    <recommendedName>
        <fullName evidence="4">Galactosyltransferase C-terminal domain-containing protein</fullName>
    </recommendedName>
</protein>
<dbReference type="eggNOG" id="arCOG01383">
    <property type="taxonomic scope" value="Archaea"/>
</dbReference>
<comment type="similarity">
    <text evidence="1">Belongs to the glycosyltransferase 2 family.</text>
</comment>
<dbReference type="AlphaFoldDB" id="M0M4M6"/>
<feature type="domain" description="Galactosyltransferase C-terminal" evidence="4">
    <location>
        <begin position="115"/>
        <end position="156"/>
    </location>
</feature>
<dbReference type="RefSeq" id="WP_007691988.1">
    <property type="nucleotide sequence ID" value="NZ_AJRK01000103.1"/>
</dbReference>
<evidence type="ECO:0000313" key="5">
    <source>
        <dbReference type="EMBL" id="EMA39559.1"/>
    </source>
</evidence>
<comment type="caution">
    <text evidence="5">The sequence shown here is derived from an EMBL/GenBank/DDBJ whole genome shotgun (WGS) entry which is preliminary data.</text>
</comment>
<evidence type="ECO:0000256" key="3">
    <source>
        <dbReference type="ARBA" id="ARBA00022679"/>
    </source>
</evidence>
<dbReference type="InterPro" id="IPR029044">
    <property type="entry name" value="Nucleotide-diphossugar_trans"/>
</dbReference>
<proteinExistence type="inferred from homology"/>
<dbReference type="Proteomes" id="UP000011566">
    <property type="component" value="Unassembled WGS sequence"/>
</dbReference>
<dbReference type="InterPro" id="IPR027791">
    <property type="entry name" value="Galactosyl_T_C"/>
</dbReference>
<accession>M0M4M6</accession>
<evidence type="ECO:0000313" key="6">
    <source>
        <dbReference type="Proteomes" id="UP000011566"/>
    </source>
</evidence>
<dbReference type="EMBL" id="AOMB01000017">
    <property type="protein sequence ID" value="EMA39559.1"/>
    <property type="molecule type" value="Genomic_DNA"/>
</dbReference>
<sequence length="238" mass="26853">MVEISVIIPTTLSDDADVLSAARLAGDDFENYEVLIQREGGAAHARNVGIERARGEKLVFLDDDSVPCRGYLRVASVALDAYPAVAGRVFQPADAPFSDLDLPWYDQGDESKPTDMLPGCNMAIRREVLDDVGGFDAETFGWGHEESELAERIAEAYTIQYVPELVVEHTYVESFRHFLRKSYLLGRADVQWWRLDGKSRRWLVRQWFNTPIRGGTRLETARRVAQRAGWFAEILDGS</sequence>
<organism evidence="5 6">
    <name type="scientific">Halococcus hamelinensis 100A6</name>
    <dbReference type="NCBI Taxonomy" id="1132509"/>
    <lineage>
        <taxon>Archaea</taxon>
        <taxon>Methanobacteriati</taxon>
        <taxon>Methanobacteriota</taxon>
        <taxon>Stenosarchaea group</taxon>
        <taxon>Halobacteria</taxon>
        <taxon>Halobacteriales</taxon>
        <taxon>Halococcaceae</taxon>
        <taxon>Halococcus</taxon>
    </lineage>
</organism>
<gene>
    <name evidence="5" type="ORF">C447_06261</name>
</gene>
<keyword evidence="3" id="KW-0808">Transferase</keyword>
<dbReference type="PANTHER" id="PTHR43179">
    <property type="entry name" value="RHAMNOSYLTRANSFERASE WBBL"/>
    <property type="match status" value="1"/>
</dbReference>
<dbReference type="PANTHER" id="PTHR43179:SF12">
    <property type="entry name" value="GALACTOFURANOSYLTRANSFERASE GLFT2"/>
    <property type="match status" value="1"/>
</dbReference>
<dbReference type="Pfam" id="PF02709">
    <property type="entry name" value="Glyco_transf_7C"/>
    <property type="match status" value="1"/>
</dbReference>
<dbReference type="CDD" id="cd00761">
    <property type="entry name" value="Glyco_tranf_GTA_type"/>
    <property type="match status" value="1"/>
</dbReference>
<dbReference type="Gene3D" id="3.90.550.10">
    <property type="entry name" value="Spore Coat Polysaccharide Biosynthesis Protein SpsA, Chain A"/>
    <property type="match status" value="1"/>
</dbReference>
<dbReference type="GO" id="GO:0016757">
    <property type="term" value="F:glycosyltransferase activity"/>
    <property type="evidence" value="ECO:0007669"/>
    <property type="project" value="UniProtKB-KW"/>
</dbReference>
<name>M0M4M6_9EURY</name>
<dbReference type="SUPFAM" id="SSF53448">
    <property type="entry name" value="Nucleotide-diphospho-sugar transferases"/>
    <property type="match status" value="1"/>
</dbReference>
<dbReference type="PATRIC" id="fig|1132509.6.peg.1428"/>
<reference evidence="5 6" key="1">
    <citation type="journal article" date="2014" name="PLoS Genet.">
        <title>Phylogenetically driven sequencing of extremely halophilic archaea reveals strategies for static and dynamic osmo-response.</title>
        <authorList>
            <person name="Becker E.A."/>
            <person name="Seitzer P.M."/>
            <person name="Tritt A."/>
            <person name="Larsen D."/>
            <person name="Krusor M."/>
            <person name="Yao A.I."/>
            <person name="Wu D."/>
            <person name="Madern D."/>
            <person name="Eisen J.A."/>
            <person name="Darling A.E."/>
            <person name="Facciotti M.T."/>
        </authorList>
    </citation>
    <scope>NUCLEOTIDE SEQUENCE [LARGE SCALE GENOMIC DNA]</scope>
    <source>
        <strain evidence="5 6">100A6</strain>
    </source>
</reference>